<protein>
    <submittedName>
        <fullName evidence="1">Uncharacterized protein</fullName>
    </submittedName>
</protein>
<keyword evidence="2" id="KW-1185">Reference proteome</keyword>
<reference evidence="1" key="1">
    <citation type="submission" date="2020-05" db="EMBL/GenBank/DDBJ databases">
        <title>Mycena genomes resolve the evolution of fungal bioluminescence.</title>
        <authorList>
            <person name="Tsai I.J."/>
        </authorList>
    </citation>
    <scope>NUCLEOTIDE SEQUENCE</scope>
    <source>
        <strain evidence="1">160909Yilan</strain>
    </source>
</reference>
<sequence length="375" mass="41560">MASSLAVIPWNAESNKAVAKIDENSHPEGGRWALLLKAIWSPTPGRTMDQVYTTLGKAVEAQANRAAYALGLGPQVVAQKIKVYFGNREETIQQLELLATAVPPKLEKRCLKLMKYALLTESANVQHQAFKNIVHLVTSFPGLRLVFLHTKFLNASPSLDTVCQLWNHSSGSPDEDWEFWKILAATCLTEPDISTIVEGSPVSNLSNCQQEGLSVVEQLMIQHDCLDSQYSSALVLRYLGAILGFPAFWQDIGKIRCYVVNKLCSKLVKVFKDLGVDILALGPIEESELPFDYEGVDLLAINILTGVLCWFNKLNQNDWAKQPWYGSFKEVLQLLRSPRAGELLPHSSAHAISSFEGKLPTILEDAELELVVDGQ</sequence>
<proteinExistence type="predicted"/>
<evidence type="ECO:0000313" key="1">
    <source>
        <dbReference type="EMBL" id="KAF7370238.1"/>
    </source>
</evidence>
<dbReference type="AlphaFoldDB" id="A0A8H6Z113"/>
<dbReference type="Proteomes" id="UP000623467">
    <property type="component" value="Unassembled WGS sequence"/>
</dbReference>
<comment type="caution">
    <text evidence="1">The sequence shown here is derived from an EMBL/GenBank/DDBJ whole genome shotgun (WGS) entry which is preliminary data.</text>
</comment>
<gene>
    <name evidence="1" type="ORF">MSAN_00654600</name>
</gene>
<accession>A0A8H6Z113</accession>
<evidence type="ECO:0000313" key="2">
    <source>
        <dbReference type="Proteomes" id="UP000623467"/>
    </source>
</evidence>
<organism evidence="1 2">
    <name type="scientific">Mycena sanguinolenta</name>
    <dbReference type="NCBI Taxonomy" id="230812"/>
    <lineage>
        <taxon>Eukaryota</taxon>
        <taxon>Fungi</taxon>
        <taxon>Dikarya</taxon>
        <taxon>Basidiomycota</taxon>
        <taxon>Agaricomycotina</taxon>
        <taxon>Agaricomycetes</taxon>
        <taxon>Agaricomycetidae</taxon>
        <taxon>Agaricales</taxon>
        <taxon>Marasmiineae</taxon>
        <taxon>Mycenaceae</taxon>
        <taxon>Mycena</taxon>
    </lineage>
</organism>
<dbReference type="OrthoDB" id="3066495at2759"/>
<dbReference type="EMBL" id="JACAZH010000004">
    <property type="protein sequence ID" value="KAF7370238.1"/>
    <property type="molecule type" value="Genomic_DNA"/>
</dbReference>
<name>A0A8H6Z113_9AGAR</name>